<evidence type="ECO:0000256" key="4">
    <source>
        <dbReference type="ARBA" id="ARBA00022741"/>
    </source>
</evidence>
<dbReference type="InterPro" id="IPR020849">
    <property type="entry name" value="Small_GTPase_Ras-type"/>
</dbReference>
<dbReference type="KEGG" id="acan:ACA1_276770"/>
<dbReference type="RefSeq" id="XP_004337454.1">
    <property type="nucleotide sequence ID" value="XM_004337406.1"/>
</dbReference>
<dbReference type="STRING" id="1257118.L8GTJ1"/>
<dbReference type="PROSITE" id="PS51419">
    <property type="entry name" value="RAB"/>
    <property type="match status" value="1"/>
</dbReference>
<dbReference type="SMART" id="SM00176">
    <property type="entry name" value="RAN"/>
    <property type="match status" value="1"/>
</dbReference>
<dbReference type="InterPro" id="IPR005225">
    <property type="entry name" value="Small_GTP-bd"/>
</dbReference>
<dbReference type="PRINTS" id="PR00449">
    <property type="entry name" value="RASTRNSFRMNG"/>
</dbReference>
<evidence type="ECO:0000313" key="9">
    <source>
        <dbReference type="EMBL" id="ELR15441.1"/>
    </source>
</evidence>
<keyword evidence="4" id="KW-0547">Nucleotide-binding</keyword>
<name>L8GTJ1_ACACF</name>
<dbReference type="AlphaFoldDB" id="L8GTJ1"/>
<dbReference type="Gene3D" id="3.40.50.300">
    <property type="entry name" value="P-loop containing nucleotide triphosphate hydrolases"/>
    <property type="match status" value="1"/>
</dbReference>
<dbReference type="OMA" id="IDGSAVM"/>
<protein>
    <submittedName>
        <fullName evidence="9">Uncharacterized protein</fullName>
    </submittedName>
</protein>
<evidence type="ECO:0000256" key="7">
    <source>
        <dbReference type="ARBA" id="ARBA00023136"/>
    </source>
</evidence>
<keyword evidence="5" id="KW-0378">Hydrolase</keyword>
<dbReference type="Pfam" id="PF00071">
    <property type="entry name" value="Ras"/>
    <property type="match status" value="1"/>
</dbReference>
<dbReference type="GO" id="GO:0003924">
    <property type="term" value="F:GTPase activity"/>
    <property type="evidence" value="ECO:0007669"/>
    <property type="project" value="InterPro"/>
</dbReference>
<reference evidence="9 10" key="1">
    <citation type="journal article" date="2013" name="Genome Biol.">
        <title>Genome of Acanthamoeba castellanii highlights extensive lateral gene transfer and early evolution of tyrosine kinase signaling.</title>
        <authorList>
            <person name="Clarke M."/>
            <person name="Lohan A.J."/>
            <person name="Liu B."/>
            <person name="Lagkouvardos I."/>
            <person name="Roy S."/>
            <person name="Zafar N."/>
            <person name="Bertelli C."/>
            <person name="Schilde C."/>
            <person name="Kianianmomeni A."/>
            <person name="Burglin T.R."/>
            <person name="Frech C."/>
            <person name="Turcotte B."/>
            <person name="Kopec K.O."/>
            <person name="Synnott J.M."/>
            <person name="Choo C."/>
            <person name="Paponov I."/>
            <person name="Finkler A."/>
            <person name="Soon Heng Tan C."/>
            <person name="Hutchins A.P."/>
            <person name="Weinmeier T."/>
            <person name="Rattei T."/>
            <person name="Chu J.S."/>
            <person name="Gimenez G."/>
            <person name="Irimia M."/>
            <person name="Rigden D.J."/>
            <person name="Fitzpatrick D.A."/>
            <person name="Lorenzo-Morales J."/>
            <person name="Bateman A."/>
            <person name="Chiu C.H."/>
            <person name="Tang P."/>
            <person name="Hegemann P."/>
            <person name="Fromm H."/>
            <person name="Raoult D."/>
            <person name="Greub G."/>
            <person name="Miranda-Saavedra D."/>
            <person name="Chen N."/>
            <person name="Nash P."/>
            <person name="Ginger M.L."/>
            <person name="Horn M."/>
            <person name="Schaap P."/>
            <person name="Caler L."/>
            <person name="Loftus B."/>
        </authorList>
    </citation>
    <scope>NUCLEOTIDE SEQUENCE [LARGE SCALE GENOMIC DNA]</scope>
    <source>
        <strain evidence="9 10">Neff</strain>
    </source>
</reference>
<keyword evidence="7" id="KW-0472">Membrane</keyword>
<evidence type="ECO:0000256" key="3">
    <source>
        <dbReference type="ARBA" id="ARBA00022475"/>
    </source>
</evidence>
<keyword evidence="6" id="KW-0342">GTP-binding</keyword>
<dbReference type="GeneID" id="14916015"/>
<evidence type="ECO:0000256" key="2">
    <source>
        <dbReference type="ARBA" id="ARBA00008344"/>
    </source>
</evidence>
<dbReference type="CDD" id="cd00876">
    <property type="entry name" value="Ras"/>
    <property type="match status" value="1"/>
</dbReference>
<dbReference type="Proteomes" id="UP000011083">
    <property type="component" value="Unassembled WGS sequence"/>
</dbReference>
<dbReference type="OrthoDB" id="5976022at2759"/>
<evidence type="ECO:0000256" key="1">
    <source>
        <dbReference type="ARBA" id="ARBA00004236"/>
    </source>
</evidence>
<accession>L8GTJ1</accession>
<dbReference type="SUPFAM" id="SSF52540">
    <property type="entry name" value="P-loop containing nucleoside triphosphate hydrolases"/>
    <property type="match status" value="1"/>
</dbReference>
<dbReference type="InterPro" id="IPR001806">
    <property type="entry name" value="Small_GTPase"/>
</dbReference>
<dbReference type="GO" id="GO:0005525">
    <property type="term" value="F:GTP binding"/>
    <property type="evidence" value="ECO:0007669"/>
    <property type="project" value="UniProtKB-KW"/>
</dbReference>
<dbReference type="SMART" id="SM00174">
    <property type="entry name" value="RHO"/>
    <property type="match status" value="1"/>
</dbReference>
<dbReference type="EMBL" id="KB008032">
    <property type="protein sequence ID" value="ELR15441.1"/>
    <property type="molecule type" value="Genomic_DNA"/>
</dbReference>
<feature type="region of interest" description="Disordered" evidence="8">
    <location>
        <begin position="170"/>
        <end position="195"/>
    </location>
</feature>
<sequence length="195" mass="22139">METMRLVLLGSGGVGKSCITIRYVQDSFVTEYDPTIEDSYRRQVEVDGQQVMLEILDTAGTEQFTAMRDLYMKNGDGFILVYSIIARSTFNDLPDLRQQILQVKDRDEVPMVLVGNKCDADDHRQVSRDEAQRLVDKWGSSASFFETSAKQNLRVSDVFADLTRRILEEKRGGKDGKKKGRKYNKDGSSSKCTLF</sequence>
<dbReference type="PROSITE" id="PS51421">
    <property type="entry name" value="RAS"/>
    <property type="match status" value="1"/>
</dbReference>
<organism evidence="9 10">
    <name type="scientific">Acanthamoeba castellanii (strain ATCC 30010 / Neff)</name>
    <dbReference type="NCBI Taxonomy" id="1257118"/>
    <lineage>
        <taxon>Eukaryota</taxon>
        <taxon>Amoebozoa</taxon>
        <taxon>Discosea</taxon>
        <taxon>Longamoebia</taxon>
        <taxon>Centramoebida</taxon>
        <taxon>Acanthamoebidae</taxon>
        <taxon>Acanthamoeba</taxon>
    </lineage>
</organism>
<evidence type="ECO:0000313" key="10">
    <source>
        <dbReference type="Proteomes" id="UP000011083"/>
    </source>
</evidence>
<dbReference type="SMART" id="SM00173">
    <property type="entry name" value="RAS"/>
    <property type="match status" value="1"/>
</dbReference>
<dbReference type="NCBIfam" id="TIGR00231">
    <property type="entry name" value="small_GTP"/>
    <property type="match status" value="1"/>
</dbReference>
<dbReference type="GO" id="GO:0061118">
    <property type="term" value="P:regulation of positive chemotaxis to cAMP"/>
    <property type="evidence" value="ECO:0007669"/>
    <property type="project" value="UniProtKB-ARBA"/>
</dbReference>
<dbReference type="PROSITE" id="PS51420">
    <property type="entry name" value="RHO"/>
    <property type="match status" value="1"/>
</dbReference>
<proteinExistence type="inferred from homology"/>
<keyword evidence="10" id="KW-1185">Reference proteome</keyword>
<dbReference type="InterPro" id="IPR027417">
    <property type="entry name" value="P-loop_NTPase"/>
</dbReference>
<dbReference type="PANTHER" id="PTHR24070">
    <property type="entry name" value="RAS, DI-RAS, AND RHEB FAMILY MEMBERS OF SMALL GTPASE SUPERFAMILY"/>
    <property type="match status" value="1"/>
</dbReference>
<comment type="subcellular location">
    <subcellularLocation>
        <location evidence="1">Cell membrane</location>
    </subcellularLocation>
</comment>
<gene>
    <name evidence="9" type="ORF">ACA1_276770</name>
</gene>
<dbReference type="SMART" id="SM00175">
    <property type="entry name" value="RAB"/>
    <property type="match status" value="1"/>
</dbReference>
<comment type="similarity">
    <text evidence="2">Belongs to the small GTPase superfamily. Ras family.</text>
</comment>
<evidence type="ECO:0000256" key="8">
    <source>
        <dbReference type="SAM" id="MobiDB-lite"/>
    </source>
</evidence>
<dbReference type="GO" id="GO:0005886">
    <property type="term" value="C:plasma membrane"/>
    <property type="evidence" value="ECO:0007669"/>
    <property type="project" value="UniProtKB-SubCell"/>
</dbReference>
<keyword evidence="3" id="KW-1003">Cell membrane</keyword>
<evidence type="ECO:0000256" key="6">
    <source>
        <dbReference type="ARBA" id="ARBA00023134"/>
    </source>
</evidence>
<dbReference type="VEuPathDB" id="AmoebaDB:ACA1_276770"/>
<dbReference type="GO" id="GO:1900024">
    <property type="term" value="P:regulation of substrate adhesion-dependent cell spreading"/>
    <property type="evidence" value="ECO:0007669"/>
    <property type="project" value="UniProtKB-ARBA"/>
</dbReference>
<dbReference type="GO" id="GO:0007165">
    <property type="term" value="P:signal transduction"/>
    <property type="evidence" value="ECO:0007669"/>
    <property type="project" value="InterPro"/>
</dbReference>
<evidence type="ECO:0000256" key="5">
    <source>
        <dbReference type="ARBA" id="ARBA00022801"/>
    </source>
</evidence>
<dbReference type="FunFam" id="3.40.50.300:FF:001763">
    <property type="entry name" value="Ras family gtpase"/>
    <property type="match status" value="1"/>
</dbReference>